<gene>
    <name evidence="2" type="ORF">IMSHALPRED_004813</name>
</gene>
<dbReference type="AlphaFoldDB" id="A0A8H3FFT1"/>
<evidence type="ECO:0000256" key="1">
    <source>
        <dbReference type="SAM" id="MobiDB-lite"/>
    </source>
</evidence>
<evidence type="ECO:0008006" key="4">
    <source>
        <dbReference type="Google" id="ProtNLM"/>
    </source>
</evidence>
<proteinExistence type="predicted"/>
<protein>
    <recommendedName>
        <fullName evidence="4">Apple domain-containing protein</fullName>
    </recommendedName>
</protein>
<dbReference type="EMBL" id="CAJPDT010000024">
    <property type="protein sequence ID" value="CAF9920091.1"/>
    <property type="molecule type" value="Genomic_DNA"/>
</dbReference>
<dbReference type="Proteomes" id="UP000664534">
    <property type="component" value="Unassembled WGS sequence"/>
</dbReference>
<name>A0A8H3FFT1_9LECA</name>
<accession>A0A8H3FFT1</accession>
<feature type="compositionally biased region" description="Pro residues" evidence="1">
    <location>
        <begin position="214"/>
        <end position="225"/>
    </location>
</feature>
<feature type="compositionally biased region" description="Polar residues" evidence="1">
    <location>
        <begin position="299"/>
        <end position="311"/>
    </location>
</feature>
<sequence>MSTGPPACEAVTYSDGVCYLKSEPGAVYNTAGSDSAFVIITPNGPETPASGYSSGNISQAAPSCPDANGQSFESNGYVYVVGCDIDNYVVDISTAPGADLASCVISCVSFSGTGTQSCAAVTYDDGTCHFRGSVGTVFHNAGADTAFIIAGNSNVTSGAPSAGPSQLGLPPPPPSGIPLVAPSGISLVAPSGIPLLAPSGIPLLAPSGIPLLPPSGVPSPPPNPSGPYTVSSGSETSPAGPTQLGLPPSGSPSPPPNPCGPYTMYSGSEALLGGPTQLGLPPSGNSSLPPNSCGPHTLASGSEQLPGSPTQSLPPNPTGTYTMYSGSEVIVYEPFGNETCP</sequence>
<evidence type="ECO:0000313" key="3">
    <source>
        <dbReference type="Proteomes" id="UP000664534"/>
    </source>
</evidence>
<feature type="region of interest" description="Disordered" evidence="1">
    <location>
        <begin position="214"/>
        <end position="321"/>
    </location>
</feature>
<feature type="compositionally biased region" description="Low complexity" evidence="1">
    <location>
        <begin position="271"/>
        <end position="291"/>
    </location>
</feature>
<organism evidence="2 3">
    <name type="scientific">Imshaugia aleurites</name>
    <dbReference type="NCBI Taxonomy" id="172621"/>
    <lineage>
        <taxon>Eukaryota</taxon>
        <taxon>Fungi</taxon>
        <taxon>Dikarya</taxon>
        <taxon>Ascomycota</taxon>
        <taxon>Pezizomycotina</taxon>
        <taxon>Lecanoromycetes</taxon>
        <taxon>OSLEUM clade</taxon>
        <taxon>Lecanoromycetidae</taxon>
        <taxon>Lecanorales</taxon>
        <taxon>Lecanorineae</taxon>
        <taxon>Parmeliaceae</taxon>
        <taxon>Imshaugia</taxon>
    </lineage>
</organism>
<keyword evidence="3" id="KW-1185">Reference proteome</keyword>
<evidence type="ECO:0000313" key="2">
    <source>
        <dbReference type="EMBL" id="CAF9920091.1"/>
    </source>
</evidence>
<reference evidence="2" key="1">
    <citation type="submission" date="2021-03" db="EMBL/GenBank/DDBJ databases">
        <authorList>
            <person name="Tagirdzhanova G."/>
        </authorList>
    </citation>
    <scope>NUCLEOTIDE SEQUENCE</scope>
</reference>
<feature type="compositionally biased region" description="Pro residues" evidence="1">
    <location>
        <begin position="249"/>
        <end position="259"/>
    </location>
</feature>
<feature type="compositionally biased region" description="Polar residues" evidence="1">
    <location>
        <begin position="228"/>
        <end position="240"/>
    </location>
</feature>
<comment type="caution">
    <text evidence="2">The sequence shown here is derived from an EMBL/GenBank/DDBJ whole genome shotgun (WGS) entry which is preliminary data.</text>
</comment>